<reference evidence="11 12" key="1">
    <citation type="submission" date="2018-08" db="EMBL/GenBank/DDBJ databases">
        <title>Recombination of ecologically and evolutionarily significant loci maintains genetic cohesion in the Pseudomonas syringae species complex.</title>
        <authorList>
            <person name="Dillon M."/>
            <person name="Thakur S."/>
            <person name="Almeida R.N.D."/>
            <person name="Weir B.S."/>
            <person name="Guttman D.S."/>
        </authorList>
    </citation>
    <scope>NUCLEOTIDE SEQUENCE [LARGE SCALE GENOMIC DNA]</scope>
    <source>
        <strain evidence="11 12">ICMP 3353</strain>
    </source>
</reference>
<dbReference type="InterPro" id="IPR011925">
    <property type="entry name" value="LolCE_TM"/>
</dbReference>
<keyword evidence="7 8" id="KW-0472">Membrane</keyword>
<dbReference type="Pfam" id="PF12704">
    <property type="entry name" value="MacB_PCD"/>
    <property type="match status" value="1"/>
</dbReference>
<protein>
    <submittedName>
        <fullName evidence="11">Lipoprotein releasing system, transmembrane protein</fullName>
    </submittedName>
</protein>
<dbReference type="InterPro" id="IPR051447">
    <property type="entry name" value="Lipoprotein-release_system"/>
</dbReference>
<keyword evidence="5 8" id="KW-0812">Transmembrane</keyword>
<dbReference type="GO" id="GO:0044874">
    <property type="term" value="P:lipoprotein localization to outer membrane"/>
    <property type="evidence" value="ECO:0007669"/>
    <property type="project" value="TreeGrafter"/>
</dbReference>
<evidence type="ECO:0000256" key="2">
    <source>
        <dbReference type="ARBA" id="ARBA00005236"/>
    </source>
</evidence>
<evidence type="ECO:0000313" key="12">
    <source>
        <dbReference type="Proteomes" id="UP000277236"/>
    </source>
</evidence>
<gene>
    <name evidence="11" type="ORF">ALQ04_04961</name>
</gene>
<comment type="similarity">
    <text evidence="2">Belongs to the ABC-4 integral membrane protein family. LolC/E subfamily.</text>
</comment>
<dbReference type="Pfam" id="PF02687">
    <property type="entry name" value="FtsX"/>
    <property type="match status" value="1"/>
</dbReference>
<dbReference type="Proteomes" id="UP000277236">
    <property type="component" value="Unassembled WGS sequence"/>
</dbReference>
<keyword evidence="4" id="KW-1003">Cell membrane</keyword>
<dbReference type="GO" id="GO:0042953">
    <property type="term" value="P:lipoprotein transport"/>
    <property type="evidence" value="ECO:0007669"/>
    <property type="project" value="InterPro"/>
</dbReference>
<feature type="transmembrane region" description="Helical" evidence="8">
    <location>
        <begin position="372"/>
        <end position="399"/>
    </location>
</feature>
<feature type="transmembrane region" description="Helical" evidence="8">
    <location>
        <begin position="76"/>
        <end position="102"/>
    </location>
</feature>
<feature type="transmembrane region" description="Helical" evidence="8">
    <location>
        <begin position="326"/>
        <end position="351"/>
    </location>
</feature>
<dbReference type="PANTHER" id="PTHR30489:SF0">
    <property type="entry name" value="LIPOPROTEIN-RELEASING SYSTEM TRANSMEMBRANE PROTEIN LOLE"/>
    <property type="match status" value="1"/>
</dbReference>
<accession>A0A3M4MA08</accession>
<evidence type="ECO:0000313" key="11">
    <source>
        <dbReference type="EMBL" id="RMQ50074.1"/>
    </source>
</evidence>
<evidence type="ECO:0000256" key="4">
    <source>
        <dbReference type="ARBA" id="ARBA00022475"/>
    </source>
</evidence>
<feature type="transmembrane region" description="Helical" evidence="8">
    <location>
        <begin position="436"/>
        <end position="456"/>
    </location>
</feature>
<evidence type="ECO:0000259" key="10">
    <source>
        <dbReference type="Pfam" id="PF12704"/>
    </source>
</evidence>
<dbReference type="GO" id="GO:0098797">
    <property type="term" value="C:plasma membrane protein complex"/>
    <property type="evidence" value="ECO:0007669"/>
    <property type="project" value="TreeGrafter"/>
</dbReference>
<evidence type="ECO:0000259" key="9">
    <source>
        <dbReference type="Pfam" id="PF02687"/>
    </source>
</evidence>
<dbReference type="PANTHER" id="PTHR30489">
    <property type="entry name" value="LIPOPROTEIN-RELEASING SYSTEM TRANSMEMBRANE PROTEIN LOLE"/>
    <property type="match status" value="1"/>
</dbReference>
<evidence type="ECO:0000256" key="1">
    <source>
        <dbReference type="ARBA" id="ARBA00004651"/>
    </source>
</evidence>
<keyword evidence="11" id="KW-0449">Lipoprotein</keyword>
<evidence type="ECO:0000256" key="8">
    <source>
        <dbReference type="SAM" id="Phobius"/>
    </source>
</evidence>
<dbReference type="NCBIfam" id="TIGR02212">
    <property type="entry name" value="lolCE"/>
    <property type="match status" value="1"/>
</dbReference>
<evidence type="ECO:0000256" key="3">
    <source>
        <dbReference type="ARBA" id="ARBA00022448"/>
    </source>
</evidence>
<feature type="domain" description="ABC3 transporter permease C-terminal" evidence="9">
    <location>
        <begin position="330"/>
        <end position="463"/>
    </location>
</feature>
<evidence type="ECO:0000256" key="6">
    <source>
        <dbReference type="ARBA" id="ARBA00022989"/>
    </source>
</evidence>
<comment type="subcellular location">
    <subcellularLocation>
        <location evidence="1">Cell membrane</location>
        <topology evidence="1">Multi-pass membrane protein</topology>
    </subcellularLocation>
</comment>
<keyword evidence="3" id="KW-0813">Transport</keyword>
<evidence type="ECO:0000256" key="7">
    <source>
        <dbReference type="ARBA" id="ARBA00023136"/>
    </source>
</evidence>
<dbReference type="EMBL" id="RBRE01000013">
    <property type="protein sequence ID" value="RMQ50074.1"/>
    <property type="molecule type" value="Genomic_DNA"/>
</dbReference>
<keyword evidence="6 8" id="KW-1133">Transmembrane helix</keyword>
<proteinExistence type="inferred from homology"/>
<organism evidence="11 12">
    <name type="scientific">Pseudomonas cichorii</name>
    <dbReference type="NCBI Taxonomy" id="36746"/>
    <lineage>
        <taxon>Bacteria</taxon>
        <taxon>Pseudomonadati</taxon>
        <taxon>Pseudomonadota</taxon>
        <taxon>Gammaproteobacteria</taxon>
        <taxon>Pseudomonadales</taxon>
        <taxon>Pseudomonadaceae</taxon>
        <taxon>Pseudomonas</taxon>
    </lineage>
</organism>
<comment type="caution">
    <text evidence="11">The sequence shown here is derived from an EMBL/GenBank/DDBJ whole genome shotgun (WGS) entry which is preliminary data.</text>
</comment>
<name>A0A3M4MA08_PSECI</name>
<sequence>MRRCLRYGSIRGVLLHLMSTWRTHGSCCGQRVSSVKLHIKARHTDVPIPANNSLMFRPLFVFIGTRYTRAKRRNHFVSFISLTSIIGLALGVVVMIVVLSVMNGFDHEMRTRVLGMVPHATIESGEPISNWQGLAAKVQENPQVLAVAPFTQMQGLLTHEGKVQKVLLNGIDPAQERKVSIIDNFVKQGKLDSLAPGSFGIVIGDKAATKLGVGIGDKLTFVAPEVTLTPAGMFPRMKRFEVVGIFHVGAGELDGYLGLTNLDDLGRMHRWKPEQVQGLRLKFDDLFAAPRTSWEIAQKLGENNFYSRDWTRTHGNLYQAIRMEKAMIGLLLLLIVAVAAFNIISTLVMVVNDKKGDIAILRTLGATPRQIMAIFMVQGSVIGVVGTVIGAAVGILAALNVSSAISALEGLLGHKFLNADVYFIDYLPSQLMAQDVFQVCGAALVLSFLATLYPAWRAARTQPAEALRYE</sequence>
<feature type="domain" description="MacB-like periplasmic core" evidence="10">
    <location>
        <begin position="81"/>
        <end position="247"/>
    </location>
</feature>
<dbReference type="InterPro" id="IPR003838">
    <property type="entry name" value="ABC3_permease_C"/>
</dbReference>
<evidence type="ECO:0000256" key="5">
    <source>
        <dbReference type="ARBA" id="ARBA00022692"/>
    </source>
</evidence>
<dbReference type="AlphaFoldDB" id="A0A3M4MA08"/>
<dbReference type="InterPro" id="IPR025857">
    <property type="entry name" value="MacB_PCD"/>
</dbReference>